<evidence type="ECO:0000313" key="3">
    <source>
        <dbReference type="Proteomes" id="UP000316426"/>
    </source>
</evidence>
<dbReference type="RefSeq" id="WP_145114323.1">
    <property type="nucleotide sequence ID" value="NZ_CP036349.1"/>
</dbReference>
<dbReference type="Proteomes" id="UP000316426">
    <property type="component" value="Chromosome"/>
</dbReference>
<sequence length="336" mass="34506" precursor="true">MRLPLGLAAAVIALSASSDAGAVSAHFWLSTSAVATPGPSNADVGATLGVTTRLYVWGRPTAGRQFEAVSLNVVATGPEVDFVDGSFLFYNQIDGSTDRFEYVVDSTTTPTLGSEYNAFELGLGGVTDGLYGLNGFNLTATAPRGPGPVCASGEIGCVVAGDGQPAWLIASFEAAAIDAGSADLHLQIGDRGVVERITAVGDYDLLGTVDQPDHATWTAGYGAVGLHAADGNLDGVVDAADYTVWRDHIGGVSQLLGVAATTVRFGEDLGGLDEPAHNALTDRDLNLPGDDADATFTIAAPALSVPEPATALMAAVALMPLIRKRGACPTEIFSWR</sequence>
<dbReference type="EMBL" id="CP036349">
    <property type="protein sequence ID" value="QDV75222.1"/>
    <property type="molecule type" value="Genomic_DNA"/>
</dbReference>
<gene>
    <name evidence="2" type="ORF">Spa11_34360</name>
</gene>
<reference evidence="2 3" key="1">
    <citation type="submission" date="2019-02" db="EMBL/GenBank/DDBJ databases">
        <title>Deep-cultivation of Planctomycetes and their phenomic and genomic characterization uncovers novel biology.</title>
        <authorList>
            <person name="Wiegand S."/>
            <person name="Jogler M."/>
            <person name="Boedeker C."/>
            <person name="Pinto D."/>
            <person name="Vollmers J."/>
            <person name="Rivas-Marin E."/>
            <person name="Kohn T."/>
            <person name="Peeters S.H."/>
            <person name="Heuer A."/>
            <person name="Rast P."/>
            <person name="Oberbeckmann S."/>
            <person name="Bunk B."/>
            <person name="Jeske O."/>
            <person name="Meyerdierks A."/>
            <person name="Storesund J.E."/>
            <person name="Kallscheuer N."/>
            <person name="Luecker S."/>
            <person name="Lage O.M."/>
            <person name="Pohl T."/>
            <person name="Merkel B.J."/>
            <person name="Hornburger P."/>
            <person name="Mueller R.-W."/>
            <person name="Bruemmer F."/>
            <person name="Labrenz M."/>
            <person name="Spormann A.M."/>
            <person name="Op den Camp H."/>
            <person name="Overmann J."/>
            <person name="Amann R."/>
            <person name="Jetten M.S.M."/>
            <person name="Mascher T."/>
            <person name="Medema M.H."/>
            <person name="Devos D.P."/>
            <person name="Kaster A.-K."/>
            <person name="Ovreas L."/>
            <person name="Rohde M."/>
            <person name="Galperin M.Y."/>
            <person name="Jogler C."/>
        </authorList>
    </citation>
    <scope>NUCLEOTIDE SEQUENCE [LARGE SCALE GENOMIC DNA]</scope>
    <source>
        <strain evidence="2 3">Spa11</strain>
    </source>
</reference>
<keyword evidence="3" id="KW-1185">Reference proteome</keyword>
<evidence type="ECO:0000256" key="1">
    <source>
        <dbReference type="SAM" id="SignalP"/>
    </source>
</evidence>
<dbReference type="KEGG" id="bmei:Spa11_34360"/>
<organism evidence="2 3">
    <name type="scientific">Botrimarina mediterranea</name>
    <dbReference type="NCBI Taxonomy" id="2528022"/>
    <lineage>
        <taxon>Bacteria</taxon>
        <taxon>Pseudomonadati</taxon>
        <taxon>Planctomycetota</taxon>
        <taxon>Planctomycetia</taxon>
        <taxon>Pirellulales</taxon>
        <taxon>Lacipirellulaceae</taxon>
        <taxon>Botrimarina</taxon>
    </lineage>
</organism>
<evidence type="ECO:0008006" key="4">
    <source>
        <dbReference type="Google" id="ProtNLM"/>
    </source>
</evidence>
<feature type="chain" id="PRO_5021789924" description="PEP-CTERM protein-sorting domain-containing protein" evidence="1">
    <location>
        <begin position="23"/>
        <end position="336"/>
    </location>
</feature>
<accession>A0A518KBP7</accession>
<dbReference type="AlphaFoldDB" id="A0A518KBP7"/>
<keyword evidence="1" id="KW-0732">Signal</keyword>
<name>A0A518KBP7_9BACT</name>
<protein>
    <recommendedName>
        <fullName evidence="4">PEP-CTERM protein-sorting domain-containing protein</fullName>
    </recommendedName>
</protein>
<evidence type="ECO:0000313" key="2">
    <source>
        <dbReference type="EMBL" id="QDV75222.1"/>
    </source>
</evidence>
<proteinExistence type="predicted"/>
<feature type="signal peptide" evidence="1">
    <location>
        <begin position="1"/>
        <end position="22"/>
    </location>
</feature>